<dbReference type="EMBL" id="JADBEM010000001">
    <property type="protein sequence ID" value="MBE1612343.1"/>
    <property type="molecule type" value="Genomic_DNA"/>
</dbReference>
<dbReference type="InterPro" id="IPR004104">
    <property type="entry name" value="Gfo/Idh/MocA-like_OxRdtase_C"/>
</dbReference>
<proteinExistence type="inferred from homology"/>
<feature type="domain" description="Gfo/Idh/MocA-like oxidoreductase N-terminal" evidence="2">
    <location>
        <begin position="23"/>
        <end position="144"/>
    </location>
</feature>
<dbReference type="InterPro" id="IPR000683">
    <property type="entry name" value="Gfo/Idh/MocA-like_OxRdtase_N"/>
</dbReference>
<dbReference type="Proteomes" id="UP000638648">
    <property type="component" value="Unassembled WGS sequence"/>
</dbReference>
<dbReference type="Gene3D" id="3.30.360.10">
    <property type="entry name" value="Dihydrodipicolinate Reductase, domain 2"/>
    <property type="match status" value="1"/>
</dbReference>
<dbReference type="AlphaFoldDB" id="A0A927N8U5"/>
<dbReference type="RefSeq" id="WP_337918400.1">
    <property type="nucleotide sequence ID" value="NZ_BAABJL010000005.1"/>
</dbReference>
<dbReference type="Pfam" id="PF01408">
    <property type="entry name" value="GFO_IDH_MocA"/>
    <property type="match status" value="1"/>
</dbReference>
<dbReference type="PANTHER" id="PTHR43377">
    <property type="entry name" value="BILIVERDIN REDUCTASE A"/>
    <property type="match status" value="1"/>
</dbReference>
<dbReference type="GO" id="GO:0000166">
    <property type="term" value="F:nucleotide binding"/>
    <property type="evidence" value="ECO:0007669"/>
    <property type="project" value="InterPro"/>
</dbReference>
<feature type="domain" description="Gfo/Idh/MocA-like oxidoreductase C-terminal" evidence="3">
    <location>
        <begin position="157"/>
        <end position="348"/>
    </location>
</feature>
<accession>A0A927N8U5</accession>
<organism evidence="4 5">
    <name type="scientific">Actinopolymorpha pittospori</name>
    <dbReference type="NCBI Taxonomy" id="648752"/>
    <lineage>
        <taxon>Bacteria</taxon>
        <taxon>Bacillati</taxon>
        <taxon>Actinomycetota</taxon>
        <taxon>Actinomycetes</taxon>
        <taxon>Propionibacteriales</taxon>
        <taxon>Actinopolymorphaceae</taxon>
        <taxon>Actinopolymorpha</taxon>
    </lineage>
</organism>
<dbReference type="InterPro" id="IPR036291">
    <property type="entry name" value="NAD(P)-bd_dom_sf"/>
</dbReference>
<comment type="similarity">
    <text evidence="1">Belongs to the Gfo/Idh/MocA family.</text>
</comment>
<evidence type="ECO:0000259" key="3">
    <source>
        <dbReference type="Pfam" id="PF02894"/>
    </source>
</evidence>
<comment type="caution">
    <text evidence="4">The sequence shown here is derived from an EMBL/GenBank/DDBJ whole genome shotgun (WGS) entry which is preliminary data.</text>
</comment>
<gene>
    <name evidence="4" type="ORF">HEB94_009191</name>
</gene>
<dbReference type="SUPFAM" id="SSF55347">
    <property type="entry name" value="Glyceraldehyde-3-phosphate dehydrogenase-like, C-terminal domain"/>
    <property type="match status" value="1"/>
</dbReference>
<name>A0A927N8U5_9ACTN</name>
<keyword evidence="5" id="KW-1185">Reference proteome</keyword>
<evidence type="ECO:0000313" key="5">
    <source>
        <dbReference type="Proteomes" id="UP000638648"/>
    </source>
</evidence>
<evidence type="ECO:0000313" key="4">
    <source>
        <dbReference type="EMBL" id="MBE1612343.1"/>
    </source>
</evidence>
<dbReference type="SUPFAM" id="SSF51735">
    <property type="entry name" value="NAD(P)-binding Rossmann-fold domains"/>
    <property type="match status" value="1"/>
</dbReference>
<reference evidence="4" key="1">
    <citation type="submission" date="2020-10" db="EMBL/GenBank/DDBJ databases">
        <title>Sequencing the genomes of 1000 actinobacteria strains.</title>
        <authorList>
            <person name="Klenk H.-P."/>
        </authorList>
    </citation>
    <scope>NUCLEOTIDE SEQUENCE</scope>
    <source>
        <strain evidence="4">DSM 45354</strain>
    </source>
</reference>
<sequence>MTDQTLPATDALAATGITGRPVTIAVVGAGNRGSAYARWAAAHPERVRIVAVAEPREYQRKVLAEAHGIPAEQTFTSWRDLVAAGKLADAAIIATQDHDHVEPAVALADQGYHLMVEKPMAPDEEGCRALVDAVRRAGVMFAVCHVLRYTPYTQLVKQVIDSGRLGDIMSVQHLEPVGYWHVAHSYVRGNWRREDESSSMLLAKSCHDIDWLRYVVGAPIERVSSFGRLSHFRPENQPAGAAERCLDCAVESTCAYSAKKLYLGQIRRGDTGWPLHTVTDDLTEDGVTKALATGPYGRCVYRCDNDVVDHQVVSLEFAGGVTGTFTMTAFAEKGHRRTQIFGTQGSLDCDGEHVRVFDFLTDRTEVLSVAATGSDAGSGHGGGDAGLVDSFIAALAAGDPGLIRSGGLESLETHLAVFAAERARHAGTVEPVEAVTVG</sequence>
<protein>
    <submittedName>
        <fullName evidence="4">Dehydrogenase</fullName>
    </submittedName>
</protein>
<evidence type="ECO:0000256" key="1">
    <source>
        <dbReference type="ARBA" id="ARBA00010928"/>
    </source>
</evidence>
<evidence type="ECO:0000259" key="2">
    <source>
        <dbReference type="Pfam" id="PF01408"/>
    </source>
</evidence>
<dbReference type="Gene3D" id="3.40.50.720">
    <property type="entry name" value="NAD(P)-binding Rossmann-like Domain"/>
    <property type="match status" value="1"/>
</dbReference>
<dbReference type="PANTHER" id="PTHR43377:SF2">
    <property type="entry name" value="BINDING ROSSMANN FOLD OXIDOREDUCTASE, PUTATIVE (AFU_ORTHOLOGUE AFUA_4G00560)-RELATED"/>
    <property type="match status" value="1"/>
</dbReference>
<dbReference type="InterPro" id="IPR051450">
    <property type="entry name" value="Gfo/Idh/MocA_Oxidoreductases"/>
</dbReference>
<dbReference type="Pfam" id="PF02894">
    <property type="entry name" value="GFO_IDH_MocA_C"/>
    <property type="match status" value="1"/>
</dbReference>